<dbReference type="EMBL" id="NMVJ01000001">
    <property type="protein sequence ID" value="OYN92792.1"/>
    <property type="molecule type" value="Genomic_DNA"/>
</dbReference>
<keyword evidence="8" id="KW-1185">Reference proteome</keyword>
<dbReference type="InterPro" id="IPR001761">
    <property type="entry name" value="Peripla_BP/Lac1_sug-bd_dom"/>
</dbReference>
<feature type="compositionally biased region" description="Polar residues" evidence="5">
    <location>
        <begin position="339"/>
        <end position="351"/>
    </location>
</feature>
<dbReference type="SMART" id="SM00354">
    <property type="entry name" value="HTH_LACI"/>
    <property type="match status" value="1"/>
</dbReference>
<evidence type="ECO:0000256" key="4">
    <source>
        <dbReference type="ARBA" id="ARBA00023163"/>
    </source>
</evidence>
<dbReference type="Gene3D" id="1.10.260.40">
    <property type="entry name" value="lambda repressor-like DNA-binding domains"/>
    <property type="match status" value="1"/>
</dbReference>
<evidence type="ECO:0000259" key="6">
    <source>
        <dbReference type="PROSITE" id="PS50932"/>
    </source>
</evidence>
<gene>
    <name evidence="7" type="ORF">CGZ91_02430</name>
</gene>
<dbReference type="PROSITE" id="PS50932">
    <property type="entry name" value="HTH_LACI_2"/>
    <property type="match status" value="1"/>
</dbReference>
<organism evidence="7 8">
    <name type="scientific">Parenemella sanctibonifatiensis</name>
    <dbReference type="NCBI Taxonomy" id="2016505"/>
    <lineage>
        <taxon>Bacteria</taxon>
        <taxon>Bacillati</taxon>
        <taxon>Actinomycetota</taxon>
        <taxon>Actinomycetes</taxon>
        <taxon>Propionibacteriales</taxon>
        <taxon>Propionibacteriaceae</taxon>
        <taxon>Parenemella</taxon>
    </lineage>
</organism>
<keyword evidence="4" id="KW-0804">Transcription</keyword>
<evidence type="ECO:0000256" key="1">
    <source>
        <dbReference type="ARBA" id="ARBA00022491"/>
    </source>
</evidence>
<evidence type="ECO:0000256" key="5">
    <source>
        <dbReference type="SAM" id="MobiDB-lite"/>
    </source>
</evidence>
<dbReference type="AlphaFoldDB" id="A0A255ETM8"/>
<dbReference type="InterPro" id="IPR028082">
    <property type="entry name" value="Peripla_BP_I"/>
</dbReference>
<dbReference type="Pfam" id="PF00356">
    <property type="entry name" value="LacI"/>
    <property type="match status" value="1"/>
</dbReference>
<dbReference type="GO" id="GO:0000976">
    <property type="term" value="F:transcription cis-regulatory region binding"/>
    <property type="evidence" value="ECO:0007669"/>
    <property type="project" value="TreeGrafter"/>
</dbReference>
<dbReference type="Pfam" id="PF00532">
    <property type="entry name" value="Peripla_BP_1"/>
    <property type="match status" value="1"/>
</dbReference>
<comment type="caution">
    <text evidence="7">The sequence shown here is derived from an EMBL/GenBank/DDBJ whole genome shotgun (WGS) entry which is preliminary data.</text>
</comment>
<feature type="domain" description="HTH lacI-type" evidence="6">
    <location>
        <begin position="5"/>
        <end position="63"/>
    </location>
</feature>
<dbReference type="RefSeq" id="WP_094452965.1">
    <property type="nucleotide sequence ID" value="NZ_NMVJ01000001.1"/>
</dbReference>
<dbReference type="Proteomes" id="UP000216300">
    <property type="component" value="Unassembled WGS sequence"/>
</dbReference>
<dbReference type="PANTHER" id="PTHR30146">
    <property type="entry name" value="LACI-RELATED TRANSCRIPTIONAL REPRESSOR"/>
    <property type="match status" value="1"/>
</dbReference>
<feature type="region of interest" description="Disordered" evidence="5">
    <location>
        <begin position="331"/>
        <end position="351"/>
    </location>
</feature>
<dbReference type="PANTHER" id="PTHR30146:SF148">
    <property type="entry name" value="HTH-TYPE TRANSCRIPTIONAL REPRESSOR PURR-RELATED"/>
    <property type="match status" value="1"/>
</dbReference>
<dbReference type="Gene3D" id="3.40.50.2300">
    <property type="match status" value="2"/>
</dbReference>
<accession>A0A255ETM8</accession>
<name>A0A255ETM8_9ACTN</name>
<keyword evidence="2" id="KW-0805">Transcription regulation</keyword>
<dbReference type="CDD" id="cd06267">
    <property type="entry name" value="PBP1_LacI_sugar_binding-like"/>
    <property type="match status" value="1"/>
</dbReference>
<keyword evidence="3" id="KW-0238">DNA-binding</keyword>
<keyword evidence="1" id="KW-0678">Repressor</keyword>
<dbReference type="OrthoDB" id="9790412at2"/>
<evidence type="ECO:0000313" key="8">
    <source>
        <dbReference type="Proteomes" id="UP000216300"/>
    </source>
</evidence>
<dbReference type="CDD" id="cd01392">
    <property type="entry name" value="HTH_LacI"/>
    <property type="match status" value="1"/>
</dbReference>
<evidence type="ECO:0000256" key="2">
    <source>
        <dbReference type="ARBA" id="ARBA00023015"/>
    </source>
</evidence>
<dbReference type="InterPro" id="IPR010982">
    <property type="entry name" value="Lambda_DNA-bd_dom_sf"/>
</dbReference>
<dbReference type="GO" id="GO:0003700">
    <property type="term" value="F:DNA-binding transcription factor activity"/>
    <property type="evidence" value="ECO:0007669"/>
    <property type="project" value="TreeGrafter"/>
</dbReference>
<reference evidence="7 8" key="1">
    <citation type="submission" date="2017-07" db="EMBL/GenBank/DDBJ databases">
        <title>Draft whole genome sequences of clinical Proprionibacteriaceae strains.</title>
        <authorList>
            <person name="Bernier A.-M."/>
            <person name="Bernard K."/>
            <person name="Domingo M.-C."/>
        </authorList>
    </citation>
    <scope>NUCLEOTIDE SEQUENCE [LARGE SCALE GENOMIC DNA]</scope>
    <source>
        <strain evidence="7 8">NML 150081</strain>
    </source>
</reference>
<sequence>MRRRPTQADVAKLAGVSQATVSLVLNGPSNARARVGEESRRRVLDAMRETGYAANPMAQGLARGRNRIVGVFTYESVFPSDGSNFYHPFLVGMEAAAFDVGVDLLLFTSAPVTEGRRRLTDAGWNRLEVADGCVLIGRHGNDRELHELRERNYPVVYLGRRDGDEDGTAPYVGADYATATEEITRQLMELGHRRIAFLGDLSTAPSARDRVAGYRRALESEGRHPILLAGDAFSPDEAAEVIADHRATAVLVGTDVDPVLLRDAADQRQLGLSYALLGEPEGRPWPEGFSGFRIPRGEMGARALRLLAATIDGDDTVDPAQLLPCQIDQGHTLTAPHLPSTSTSPARSPHA</sequence>
<dbReference type="InterPro" id="IPR000843">
    <property type="entry name" value="HTH_LacI"/>
</dbReference>
<evidence type="ECO:0000256" key="3">
    <source>
        <dbReference type="ARBA" id="ARBA00023125"/>
    </source>
</evidence>
<dbReference type="SUPFAM" id="SSF53822">
    <property type="entry name" value="Periplasmic binding protein-like I"/>
    <property type="match status" value="1"/>
</dbReference>
<dbReference type="SUPFAM" id="SSF47413">
    <property type="entry name" value="lambda repressor-like DNA-binding domains"/>
    <property type="match status" value="1"/>
</dbReference>
<evidence type="ECO:0000313" key="7">
    <source>
        <dbReference type="EMBL" id="OYN92792.1"/>
    </source>
</evidence>
<protein>
    <submittedName>
        <fullName evidence="7">LacI family transcriptional regulator</fullName>
    </submittedName>
</protein>
<proteinExistence type="predicted"/>